<keyword evidence="2" id="KW-1185">Reference proteome</keyword>
<comment type="caution">
    <text evidence="1">The sequence shown here is derived from an EMBL/GenBank/DDBJ whole genome shotgun (WGS) entry which is preliminary data.</text>
</comment>
<evidence type="ECO:0000313" key="1">
    <source>
        <dbReference type="EMBL" id="KAH6925181.1"/>
    </source>
</evidence>
<name>A0ACB7RTQ2_HYAAI</name>
<sequence length="203" mass="21778">MLSLPSLEMSTHGTMRAGQPLVPGQYQSVGLETFVDAAQYGRFGKFAVTVVSEKADLLSAEGALLCVGLVVLLAFDSGCDVLQWLSCDVISKRLVHRTAGDRDRMFSQQRASVSVSAEKVRRNLVSTRECAWAPGHKSKLRNQAPVSQRLIAADDPVLGTESILGFIATGAPAFFPPGERDERAVAVAPSISELGRPFSTPAY</sequence>
<gene>
    <name evidence="1" type="ORF">HPB50_001487</name>
</gene>
<dbReference type="Proteomes" id="UP000821845">
    <property type="component" value="Chromosome 7"/>
</dbReference>
<dbReference type="EMBL" id="CM023487">
    <property type="protein sequence ID" value="KAH6925181.1"/>
    <property type="molecule type" value="Genomic_DNA"/>
</dbReference>
<evidence type="ECO:0000313" key="2">
    <source>
        <dbReference type="Proteomes" id="UP000821845"/>
    </source>
</evidence>
<proteinExistence type="predicted"/>
<protein>
    <submittedName>
        <fullName evidence="1">Uncharacterized protein</fullName>
    </submittedName>
</protein>
<accession>A0ACB7RTQ2</accession>
<organism evidence="1 2">
    <name type="scientific">Hyalomma asiaticum</name>
    <name type="common">Tick</name>
    <dbReference type="NCBI Taxonomy" id="266040"/>
    <lineage>
        <taxon>Eukaryota</taxon>
        <taxon>Metazoa</taxon>
        <taxon>Ecdysozoa</taxon>
        <taxon>Arthropoda</taxon>
        <taxon>Chelicerata</taxon>
        <taxon>Arachnida</taxon>
        <taxon>Acari</taxon>
        <taxon>Parasitiformes</taxon>
        <taxon>Ixodida</taxon>
        <taxon>Ixodoidea</taxon>
        <taxon>Ixodidae</taxon>
        <taxon>Hyalomminae</taxon>
        <taxon>Hyalomma</taxon>
    </lineage>
</organism>
<reference evidence="1" key="1">
    <citation type="submission" date="2020-05" db="EMBL/GenBank/DDBJ databases">
        <title>Large-scale comparative analyses of tick genomes elucidate their genetic diversity and vector capacities.</title>
        <authorList>
            <person name="Jia N."/>
            <person name="Wang J."/>
            <person name="Shi W."/>
            <person name="Du L."/>
            <person name="Sun Y."/>
            <person name="Zhan W."/>
            <person name="Jiang J."/>
            <person name="Wang Q."/>
            <person name="Zhang B."/>
            <person name="Ji P."/>
            <person name="Sakyi L.B."/>
            <person name="Cui X."/>
            <person name="Yuan T."/>
            <person name="Jiang B."/>
            <person name="Yang W."/>
            <person name="Lam T.T.-Y."/>
            <person name="Chang Q."/>
            <person name="Ding S."/>
            <person name="Wang X."/>
            <person name="Zhu J."/>
            <person name="Ruan X."/>
            <person name="Zhao L."/>
            <person name="Wei J."/>
            <person name="Que T."/>
            <person name="Du C."/>
            <person name="Cheng J."/>
            <person name="Dai P."/>
            <person name="Han X."/>
            <person name="Huang E."/>
            <person name="Gao Y."/>
            <person name="Liu J."/>
            <person name="Shao H."/>
            <person name="Ye R."/>
            <person name="Li L."/>
            <person name="Wei W."/>
            <person name="Wang X."/>
            <person name="Wang C."/>
            <person name="Yang T."/>
            <person name="Huo Q."/>
            <person name="Li W."/>
            <person name="Guo W."/>
            <person name="Chen H."/>
            <person name="Zhou L."/>
            <person name="Ni X."/>
            <person name="Tian J."/>
            <person name="Zhou Y."/>
            <person name="Sheng Y."/>
            <person name="Liu T."/>
            <person name="Pan Y."/>
            <person name="Xia L."/>
            <person name="Li J."/>
            <person name="Zhao F."/>
            <person name="Cao W."/>
        </authorList>
    </citation>
    <scope>NUCLEOTIDE SEQUENCE</scope>
    <source>
        <strain evidence="1">Hyas-2018</strain>
    </source>
</reference>